<keyword evidence="3 6" id="KW-0812">Transmembrane</keyword>
<dbReference type="InterPro" id="IPR036259">
    <property type="entry name" value="MFS_trans_sf"/>
</dbReference>
<evidence type="ECO:0000256" key="2">
    <source>
        <dbReference type="ARBA" id="ARBA00022448"/>
    </source>
</evidence>
<keyword evidence="4 6" id="KW-1133">Transmembrane helix</keyword>
<name>A0A136J366_9PEZI</name>
<dbReference type="AlphaFoldDB" id="A0A136J366"/>
<evidence type="ECO:0000256" key="6">
    <source>
        <dbReference type="SAM" id="Phobius"/>
    </source>
</evidence>
<proteinExistence type="predicted"/>
<feature type="transmembrane region" description="Helical" evidence="6">
    <location>
        <begin position="114"/>
        <end position="133"/>
    </location>
</feature>
<dbReference type="InterPro" id="IPR011701">
    <property type="entry name" value="MFS"/>
</dbReference>
<reference evidence="9" key="1">
    <citation type="submission" date="2016-02" db="EMBL/GenBank/DDBJ databases">
        <title>Draft genome sequence of Microdochium bolleyi, a fungal endophyte of beachgrass.</title>
        <authorList>
            <consortium name="DOE Joint Genome Institute"/>
            <person name="David A.S."/>
            <person name="May G."/>
            <person name="Haridas S."/>
            <person name="Lim J."/>
            <person name="Wang M."/>
            <person name="Labutti K."/>
            <person name="Lipzen A."/>
            <person name="Barry K."/>
            <person name="Grigoriev I.V."/>
        </authorList>
    </citation>
    <scope>NUCLEOTIDE SEQUENCE [LARGE SCALE GENOMIC DNA]</scope>
    <source>
        <strain evidence="9">J235TASD1</strain>
    </source>
</reference>
<gene>
    <name evidence="8" type="ORF">Micbo1qcDRAFT_134961</name>
</gene>
<feature type="transmembrane region" description="Helical" evidence="6">
    <location>
        <begin position="145"/>
        <end position="164"/>
    </location>
</feature>
<feature type="transmembrane region" description="Helical" evidence="6">
    <location>
        <begin position="278"/>
        <end position="303"/>
    </location>
</feature>
<accession>A0A136J366</accession>
<evidence type="ECO:0000259" key="7">
    <source>
        <dbReference type="PROSITE" id="PS50850"/>
    </source>
</evidence>
<dbReference type="PANTHER" id="PTHR43791:SF24">
    <property type="entry name" value="NICOTINIC ACID PLASMA MEMBRANE TRANSPORTER"/>
    <property type="match status" value="1"/>
</dbReference>
<feature type="domain" description="Major facilitator superfamily (MFS) profile" evidence="7">
    <location>
        <begin position="48"/>
        <end position="463"/>
    </location>
</feature>
<evidence type="ECO:0000256" key="4">
    <source>
        <dbReference type="ARBA" id="ARBA00022989"/>
    </source>
</evidence>
<keyword evidence="5 6" id="KW-0472">Membrane</keyword>
<evidence type="ECO:0000256" key="5">
    <source>
        <dbReference type="ARBA" id="ARBA00023136"/>
    </source>
</evidence>
<comment type="subcellular location">
    <subcellularLocation>
        <location evidence="1">Membrane</location>
        <topology evidence="1">Multi-pass membrane protein</topology>
    </subcellularLocation>
</comment>
<feature type="transmembrane region" description="Helical" evidence="6">
    <location>
        <begin position="207"/>
        <end position="228"/>
    </location>
</feature>
<feature type="transmembrane region" description="Helical" evidence="6">
    <location>
        <begin position="176"/>
        <end position="195"/>
    </location>
</feature>
<sequence>MADTEKKVDIVADDSSIRVVDKSPVDPEDIYIDPKRERKLLWKIDAFLVPLLTLSFLSAYLDRSNIGNAAIAGMPEDLGMSKQQLANAILMFYVTYVPFELPGALLVKKIKPSRLLPFFMFGWSITCLCTGFMKTTEQLYASRLLTGLFEAGMYPALAITLTTFYTPREQARRFAYLYLSVGLSGGFGGLFAYALLQLDGRHGIAGWRWLFIVEGALSIGVACLLWALMPDNYENAKFLTAEDKELMRLRTIKHDRYMRLNETFDKREVLKTFKDPKIWISAVVQFLGDILSFGTSTFMPALVRSFGFDSVLTQLLTAPIFFVAVAVFIALSIWSDKVERRYPFMISGAVVLCVGYSLLIGLPMTAKGALYFAPFILTPGIYIMLGMNYVWMLNSHAGYYKRATAIGINMTVGNSAGLVIAQIFRDTTPDGRYLVGLSTSLGCGALCIVLATVQYWYLLRQNRIREGLTAEERQLWIDQGRTGDAHPDFRFLA</sequence>
<evidence type="ECO:0000313" key="8">
    <source>
        <dbReference type="EMBL" id="KXJ91529.1"/>
    </source>
</evidence>
<feature type="transmembrane region" description="Helical" evidence="6">
    <location>
        <begin position="403"/>
        <end position="424"/>
    </location>
</feature>
<keyword evidence="2" id="KW-0813">Transport</keyword>
<dbReference type="GO" id="GO:0016020">
    <property type="term" value="C:membrane"/>
    <property type="evidence" value="ECO:0007669"/>
    <property type="project" value="UniProtKB-SubCell"/>
</dbReference>
<evidence type="ECO:0000256" key="1">
    <source>
        <dbReference type="ARBA" id="ARBA00004141"/>
    </source>
</evidence>
<organism evidence="8 9">
    <name type="scientific">Microdochium bolleyi</name>
    <dbReference type="NCBI Taxonomy" id="196109"/>
    <lineage>
        <taxon>Eukaryota</taxon>
        <taxon>Fungi</taxon>
        <taxon>Dikarya</taxon>
        <taxon>Ascomycota</taxon>
        <taxon>Pezizomycotina</taxon>
        <taxon>Sordariomycetes</taxon>
        <taxon>Xylariomycetidae</taxon>
        <taxon>Xylariales</taxon>
        <taxon>Microdochiaceae</taxon>
        <taxon>Microdochium</taxon>
    </lineage>
</organism>
<dbReference type="InterPro" id="IPR020846">
    <property type="entry name" value="MFS_dom"/>
</dbReference>
<dbReference type="PROSITE" id="PS50850">
    <property type="entry name" value="MFS"/>
    <property type="match status" value="1"/>
</dbReference>
<dbReference type="Gene3D" id="1.20.1250.20">
    <property type="entry name" value="MFS general substrate transporter like domains"/>
    <property type="match status" value="2"/>
</dbReference>
<dbReference type="FunFam" id="1.20.1250.20:FF:000013">
    <property type="entry name" value="MFS general substrate transporter"/>
    <property type="match status" value="1"/>
</dbReference>
<feature type="transmembrane region" description="Helical" evidence="6">
    <location>
        <begin position="40"/>
        <end position="61"/>
    </location>
</feature>
<feature type="transmembrane region" description="Helical" evidence="6">
    <location>
        <begin position="85"/>
        <end position="107"/>
    </location>
</feature>
<dbReference type="SUPFAM" id="SSF103473">
    <property type="entry name" value="MFS general substrate transporter"/>
    <property type="match status" value="1"/>
</dbReference>
<feature type="transmembrane region" description="Helical" evidence="6">
    <location>
        <begin position="342"/>
        <end position="362"/>
    </location>
</feature>
<evidence type="ECO:0000313" key="9">
    <source>
        <dbReference type="Proteomes" id="UP000070501"/>
    </source>
</evidence>
<dbReference type="Proteomes" id="UP000070501">
    <property type="component" value="Unassembled WGS sequence"/>
</dbReference>
<feature type="transmembrane region" description="Helical" evidence="6">
    <location>
        <begin position="368"/>
        <end position="391"/>
    </location>
</feature>
<feature type="transmembrane region" description="Helical" evidence="6">
    <location>
        <begin position="315"/>
        <end position="335"/>
    </location>
</feature>
<dbReference type="PANTHER" id="PTHR43791">
    <property type="entry name" value="PERMEASE-RELATED"/>
    <property type="match status" value="1"/>
</dbReference>
<evidence type="ECO:0000256" key="3">
    <source>
        <dbReference type="ARBA" id="ARBA00022692"/>
    </source>
</evidence>
<dbReference type="EMBL" id="KQ964250">
    <property type="protein sequence ID" value="KXJ91529.1"/>
    <property type="molecule type" value="Genomic_DNA"/>
</dbReference>
<keyword evidence="9" id="KW-1185">Reference proteome</keyword>
<dbReference type="InParanoid" id="A0A136J366"/>
<protein>
    <submittedName>
        <fullName evidence="8">Major facilitator superfamily domain-containing protein</fullName>
    </submittedName>
</protein>
<dbReference type="FunFam" id="1.20.1250.20:FF:000018">
    <property type="entry name" value="MFS transporter permease"/>
    <property type="match status" value="1"/>
</dbReference>
<dbReference type="OrthoDB" id="2962993at2759"/>
<feature type="transmembrane region" description="Helical" evidence="6">
    <location>
        <begin position="436"/>
        <end position="458"/>
    </location>
</feature>
<dbReference type="GO" id="GO:0022857">
    <property type="term" value="F:transmembrane transporter activity"/>
    <property type="evidence" value="ECO:0007669"/>
    <property type="project" value="InterPro"/>
</dbReference>
<dbReference type="Pfam" id="PF07690">
    <property type="entry name" value="MFS_1"/>
    <property type="match status" value="1"/>
</dbReference>